<feature type="compositionally biased region" description="Pro residues" evidence="1">
    <location>
        <begin position="183"/>
        <end position="201"/>
    </location>
</feature>
<accession>A0A9N9PML3</accession>
<feature type="compositionally biased region" description="Polar residues" evidence="1">
    <location>
        <begin position="70"/>
        <end position="79"/>
    </location>
</feature>
<dbReference type="AlphaFoldDB" id="A0A9N9PML3"/>
<gene>
    <name evidence="2" type="ORF">HYFRA_00002184</name>
</gene>
<dbReference type="EMBL" id="CAJVRL010000001">
    <property type="protein sequence ID" value="CAG8949055.1"/>
    <property type="molecule type" value="Genomic_DNA"/>
</dbReference>
<dbReference type="OrthoDB" id="10341414at2759"/>
<feature type="compositionally biased region" description="Polar residues" evidence="1">
    <location>
        <begin position="10"/>
        <end position="25"/>
    </location>
</feature>
<name>A0A9N9PML3_9HELO</name>
<evidence type="ECO:0000313" key="2">
    <source>
        <dbReference type="EMBL" id="CAG8949055.1"/>
    </source>
</evidence>
<feature type="compositionally biased region" description="Polar residues" evidence="1">
    <location>
        <begin position="51"/>
        <end position="62"/>
    </location>
</feature>
<feature type="compositionally biased region" description="Polar residues" evidence="1">
    <location>
        <begin position="95"/>
        <end position="107"/>
    </location>
</feature>
<evidence type="ECO:0000313" key="3">
    <source>
        <dbReference type="Proteomes" id="UP000696280"/>
    </source>
</evidence>
<sequence>MIDPAPVQTAGRSDAQTAFMNPRWSTTKKVHWASEVVDNEYKRRELPHSLVTKQQPQSTYAMPSSKVRLDSNSGSSSRGNAPFRHDDKMKRKQVANISKPINQTRFRSSSVKHSSKRSQSSLSAPRKGDHLTSDGPFSKSKSRKSKGADSKRGYSEHSTANIATKRDGGRSRSVQVPKFLPAVPEPPPFQRPPPAPRPGRLPTPDLDDLEDREFCCCNHSFCQEHCGERDGFDDPLSKMEAQMLAAQAYIRDRRN</sequence>
<proteinExistence type="predicted"/>
<keyword evidence="3" id="KW-1185">Reference proteome</keyword>
<dbReference type="Proteomes" id="UP000696280">
    <property type="component" value="Unassembled WGS sequence"/>
</dbReference>
<organism evidence="2 3">
    <name type="scientific">Hymenoscyphus fraxineus</name>
    <dbReference type="NCBI Taxonomy" id="746836"/>
    <lineage>
        <taxon>Eukaryota</taxon>
        <taxon>Fungi</taxon>
        <taxon>Dikarya</taxon>
        <taxon>Ascomycota</taxon>
        <taxon>Pezizomycotina</taxon>
        <taxon>Leotiomycetes</taxon>
        <taxon>Helotiales</taxon>
        <taxon>Helotiaceae</taxon>
        <taxon>Hymenoscyphus</taxon>
    </lineage>
</organism>
<evidence type="ECO:0000256" key="1">
    <source>
        <dbReference type="SAM" id="MobiDB-lite"/>
    </source>
</evidence>
<feature type="region of interest" description="Disordered" evidence="1">
    <location>
        <begin position="43"/>
        <end position="204"/>
    </location>
</feature>
<protein>
    <submittedName>
        <fullName evidence="2">Uncharacterized protein</fullName>
    </submittedName>
</protein>
<feature type="compositionally biased region" description="Low complexity" evidence="1">
    <location>
        <begin position="108"/>
        <end position="123"/>
    </location>
</feature>
<comment type="caution">
    <text evidence="2">The sequence shown here is derived from an EMBL/GenBank/DDBJ whole genome shotgun (WGS) entry which is preliminary data.</text>
</comment>
<feature type="region of interest" description="Disordered" evidence="1">
    <location>
        <begin position="1"/>
        <end position="25"/>
    </location>
</feature>
<feature type="compositionally biased region" description="Basic and acidic residues" evidence="1">
    <location>
        <begin position="146"/>
        <end position="155"/>
    </location>
</feature>
<reference evidence="2" key="1">
    <citation type="submission" date="2021-07" db="EMBL/GenBank/DDBJ databases">
        <authorList>
            <person name="Durling M."/>
        </authorList>
    </citation>
    <scope>NUCLEOTIDE SEQUENCE</scope>
</reference>